<dbReference type="GO" id="GO:0008270">
    <property type="term" value="F:zinc ion binding"/>
    <property type="evidence" value="ECO:0007669"/>
    <property type="project" value="UniProtKB-KW"/>
</dbReference>
<dbReference type="PANTHER" id="PTHR46537:SF3">
    <property type="entry name" value="E3 UBIQUITIN-PROTEIN LIGASE RING1A"/>
    <property type="match status" value="1"/>
</dbReference>
<feature type="compositionally biased region" description="Low complexity" evidence="5">
    <location>
        <begin position="33"/>
        <end position="46"/>
    </location>
</feature>
<dbReference type="InterPro" id="IPR044592">
    <property type="entry name" value="RING1A/B"/>
</dbReference>
<evidence type="ECO:0000256" key="5">
    <source>
        <dbReference type="SAM" id="MobiDB-lite"/>
    </source>
</evidence>
<feature type="compositionally biased region" description="Acidic residues" evidence="5">
    <location>
        <begin position="47"/>
        <end position="76"/>
    </location>
</feature>
<feature type="domain" description="RING-type" evidence="6">
    <location>
        <begin position="119"/>
        <end position="159"/>
    </location>
</feature>
<organism evidence="7 8">
    <name type="scientific">Saponaria officinalis</name>
    <name type="common">Common soapwort</name>
    <name type="synonym">Lychnis saponaria</name>
    <dbReference type="NCBI Taxonomy" id="3572"/>
    <lineage>
        <taxon>Eukaryota</taxon>
        <taxon>Viridiplantae</taxon>
        <taxon>Streptophyta</taxon>
        <taxon>Embryophyta</taxon>
        <taxon>Tracheophyta</taxon>
        <taxon>Spermatophyta</taxon>
        <taxon>Magnoliopsida</taxon>
        <taxon>eudicotyledons</taxon>
        <taxon>Gunneridae</taxon>
        <taxon>Pentapetalae</taxon>
        <taxon>Caryophyllales</taxon>
        <taxon>Caryophyllaceae</taxon>
        <taxon>Caryophylleae</taxon>
        <taxon>Saponaria</taxon>
    </lineage>
</organism>
<feature type="compositionally biased region" description="Basic and acidic residues" evidence="5">
    <location>
        <begin position="247"/>
        <end position="268"/>
    </location>
</feature>
<protein>
    <recommendedName>
        <fullName evidence="6">RING-type domain-containing protein</fullName>
    </recommendedName>
</protein>
<accession>A0AAW1HYI6</accession>
<keyword evidence="8" id="KW-1185">Reference proteome</keyword>
<dbReference type="AlphaFoldDB" id="A0AAW1HYI6"/>
<evidence type="ECO:0000256" key="4">
    <source>
        <dbReference type="PROSITE-ProRule" id="PRU00175"/>
    </source>
</evidence>
<evidence type="ECO:0000256" key="1">
    <source>
        <dbReference type="ARBA" id="ARBA00022723"/>
    </source>
</evidence>
<sequence length="477" mass="53489">MPAAEDKAEQNSSDVELEDLMPPNSQNHHLLHENNTNNNINNINNSDIEENDEHEDEEDEDEDEEDGNNEDGDAEDDKEKSTHDEEENTSQLSSGDEVENNMDEFILVRLADIRKEVQCPICLGIIRKTRTVMECLHRFCRECIDKSMRMGNNECPACRTHCASRRSLRDDPNYDALIAAIYPDIDQYEEEEMSFQEDEKARNKQIQAAIAQTFRRQTEALSKKRKRSQNTYRRKRANYRSDDEEEANGHDGGKDSSSADERCTEVKSKRLKRWRGQPSPAGGSGDRGGDVHDDQEVHKEAVVAPVGLVIGSPEMLAWGKGGIRSNTRYASGAGANAKHSRSRLARLGDHLRNLTENDNEPEIQVALISLDQQKSSALTHPFLSVRPALSVSQLCQFIALQTSLPPERVEILAAKGASSKLSSYSTLPTQLSSSIEFEACKDDLQVLDSEETLAGLRNACTFARGHLMLAYRQKEIS</sequence>
<keyword evidence="2 4" id="KW-0863">Zinc-finger</keyword>
<proteinExistence type="predicted"/>
<evidence type="ECO:0000256" key="3">
    <source>
        <dbReference type="ARBA" id="ARBA00022833"/>
    </source>
</evidence>
<dbReference type="InterPro" id="IPR017907">
    <property type="entry name" value="Znf_RING_CS"/>
</dbReference>
<evidence type="ECO:0000313" key="7">
    <source>
        <dbReference type="EMBL" id="KAK9681984.1"/>
    </source>
</evidence>
<dbReference type="PROSITE" id="PS00518">
    <property type="entry name" value="ZF_RING_1"/>
    <property type="match status" value="1"/>
</dbReference>
<dbReference type="Proteomes" id="UP001443914">
    <property type="component" value="Unassembled WGS sequence"/>
</dbReference>
<dbReference type="CDD" id="cd16531">
    <property type="entry name" value="RING-HC_RING1-like"/>
    <property type="match status" value="1"/>
</dbReference>
<dbReference type="Gene3D" id="3.30.40.10">
    <property type="entry name" value="Zinc/RING finger domain, C3HC4 (zinc finger)"/>
    <property type="match status" value="1"/>
</dbReference>
<keyword evidence="1" id="KW-0479">Metal-binding</keyword>
<dbReference type="EMBL" id="JBDFQZ010000010">
    <property type="protein sequence ID" value="KAK9681984.1"/>
    <property type="molecule type" value="Genomic_DNA"/>
</dbReference>
<reference evidence="7" key="1">
    <citation type="submission" date="2024-03" db="EMBL/GenBank/DDBJ databases">
        <title>WGS assembly of Saponaria officinalis var. Norfolk2.</title>
        <authorList>
            <person name="Jenkins J."/>
            <person name="Shu S."/>
            <person name="Grimwood J."/>
            <person name="Barry K."/>
            <person name="Goodstein D."/>
            <person name="Schmutz J."/>
            <person name="Leebens-Mack J."/>
            <person name="Osbourn A."/>
        </authorList>
    </citation>
    <scope>NUCLEOTIDE SEQUENCE [LARGE SCALE GENOMIC DNA]</scope>
    <source>
        <strain evidence="7">JIC</strain>
    </source>
</reference>
<dbReference type="SMART" id="SM00184">
    <property type="entry name" value="RING"/>
    <property type="match status" value="1"/>
</dbReference>
<dbReference type="SUPFAM" id="SSF57850">
    <property type="entry name" value="RING/U-box"/>
    <property type="match status" value="1"/>
</dbReference>
<dbReference type="InterPro" id="IPR001841">
    <property type="entry name" value="Znf_RING"/>
</dbReference>
<dbReference type="PROSITE" id="PS50089">
    <property type="entry name" value="ZF_RING_2"/>
    <property type="match status" value="1"/>
</dbReference>
<name>A0AAW1HYI6_SAPOF</name>
<dbReference type="InterPro" id="IPR013083">
    <property type="entry name" value="Znf_RING/FYVE/PHD"/>
</dbReference>
<comment type="caution">
    <text evidence="7">The sequence shown here is derived from an EMBL/GenBank/DDBJ whole genome shotgun (WGS) entry which is preliminary data.</text>
</comment>
<keyword evidence="3" id="KW-0862">Zinc</keyword>
<dbReference type="PANTHER" id="PTHR46537">
    <property type="entry name" value="OS11G0578200 PROTEIN"/>
    <property type="match status" value="1"/>
</dbReference>
<evidence type="ECO:0000313" key="8">
    <source>
        <dbReference type="Proteomes" id="UP001443914"/>
    </source>
</evidence>
<gene>
    <name evidence="7" type="ORF">RND81_10G041500</name>
</gene>
<evidence type="ECO:0000256" key="2">
    <source>
        <dbReference type="ARBA" id="ARBA00022771"/>
    </source>
</evidence>
<feature type="region of interest" description="Disordered" evidence="5">
    <location>
        <begin position="215"/>
        <end position="292"/>
    </location>
</feature>
<dbReference type="Pfam" id="PF13923">
    <property type="entry name" value="zf-C3HC4_2"/>
    <property type="match status" value="1"/>
</dbReference>
<evidence type="ECO:0000259" key="6">
    <source>
        <dbReference type="PROSITE" id="PS50089"/>
    </source>
</evidence>
<feature type="region of interest" description="Disordered" evidence="5">
    <location>
        <begin position="1"/>
        <end position="98"/>
    </location>
</feature>
<feature type="compositionally biased region" description="Basic residues" evidence="5">
    <location>
        <begin position="223"/>
        <end position="238"/>
    </location>
</feature>